<dbReference type="EMBL" id="CP002457">
    <property type="protein sequence ID" value="ADV55033.1"/>
    <property type="molecule type" value="Genomic_DNA"/>
</dbReference>
<dbReference type="PANTHER" id="PTHR32305">
    <property type="match status" value="1"/>
</dbReference>
<dbReference type="PATRIC" id="fig|399804.5.peg.2703"/>
<proteinExistence type="predicted"/>
<name>E6XS78_SHEP2</name>
<dbReference type="InterPro" id="IPR050708">
    <property type="entry name" value="T6SS_VgrG/RHS"/>
</dbReference>
<dbReference type="AlphaFoldDB" id="E6XS78"/>
<dbReference type="PANTHER" id="PTHR32305:SF15">
    <property type="entry name" value="PROTEIN RHSA-RELATED"/>
    <property type="match status" value="1"/>
</dbReference>
<dbReference type="Gene3D" id="2.180.10.10">
    <property type="entry name" value="RHS repeat-associated core"/>
    <property type="match status" value="1"/>
</dbReference>
<evidence type="ECO:0000313" key="2">
    <source>
        <dbReference type="Proteomes" id="UP000008209"/>
    </source>
</evidence>
<dbReference type="NCBIfam" id="TIGR03696">
    <property type="entry name" value="Rhs_assc_core"/>
    <property type="match status" value="1"/>
</dbReference>
<sequence>MQARYYDPLIGRFYSNDPIGFRDVHSFNRYAYANNNPYKYVDPDGQDSYLVSRPLSFTSKANHNFIVYNAESLGDPNATVRSFGDVGNDTMGEVNANTTGFSEGTLQTDTAKWQSLSGEGSDATFRKIEATDAAVEKIADSLQGGQEYSAIPELQGGVNSNTAAGAIAQKADGGYPFVNNGVSQPGSTVTERVKFKEGN</sequence>
<dbReference type="InterPro" id="IPR022385">
    <property type="entry name" value="Rhs_assc_core"/>
</dbReference>
<dbReference type="KEGG" id="shp:Sput200_2602"/>
<protein>
    <submittedName>
        <fullName evidence="1">YD repeat-containing protein</fullName>
    </submittedName>
</protein>
<evidence type="ECO:0000313" key="1">
    <source>
        <dbReference type="EMBL" id="ADV55033.1"/>
    </source>
</evidence>
<gene>
    <name evidence="1" type="ordered locus">Sput200_2602</name>
</gene>
<accession>E6XS78</accession>
<dbReference type="OrthoDB" id="9815903at2"/>
<organism evidence="1 2">
    <name type="scientific">Shewanella putrefaciens (strain 200)</name>
    <dbReference type="NCBI Taxonomy" id="399804"/>
    <lineage>
        <taxon>Bacteria</taxon>
        <taxon>Pseudomonadati</taxon>
        <taxon>Pseudomonadota</taxon>
        <taxon>Gammaproteobacteria</taxon>
        <taxon>Alteromonadales</taxon>
        <taxon>Shewanellaceae</taxon>
        <taxon>Shewanella</taxon>
    </lineage>
</organism>
<dbReference type="HOGENOM" id="CLU_1371400_0_0_6"/>
<dbReference type="Proteomes" id="UP000008209">
    <property type="component" value="Chromosome"/>
</dbReference>
<reference evidence="1 2" key="1">
    <citation type="submission" date="2011-01" db="EMBL/GenBank/DDBJ databases">
        <title>Complete sequence of Shewanella putrefaciens 200.</title>
        <authorList>
            <consortium name="US DOE Joint Genome Institute"/>
            <person name="Lucas S."/>
            <person name="Copeland A."/>
            <person name="Lapidus A."/>
            <person name="Cheng J.-F."/>
            <person name="Bruce D."/>
            <person name="Goodwin L."/>
            <person name="Pitluck S."/>
            <person name="Munk A.C."/>
            <person name="Detter J.C."/>
            <person name="Han C."/>
            <person name="Tapia R."/>
            <person name="Land M."/>
            <person name="Hauser L."/>
            <person name="Chang Y.-J."/>
            <person name="Jeffries C."/>
            <person name="Kyrpides N."/>
            <person name="Ivanova N."/>
            <person name="Mikhailova N."/>
            <person name="Kolker E."/>
            <person name="Lawrence C."/>
            <person name="McCue L.A."/>
            <person name="DiChristina T."/>
            <person name="Nealson K."/>
            <person name="Fredrickson J.K."/>
            <person name="Woyke T."/>
        </authorList>
    </citation>
    <scope>NUCLEOTIDE SEQUENCE [LARGE SCALE GENOMIC DNA]</scope>
    <source>
        <strain evidence="1 2">200</strain>
    </source>
</reference>